<dbReference type="PANTHER" id="PTHR36456">
    <property type="entry name" value="UPF0232 PROTEIN SCO3875"/>
    <property type="match status" value="1"/>
</dbReference>
<gene>
    <name evidence="1" type="ORF">ING2E5A_3071</name>
</gene>
<dbReference type="KEGG" id="pmuc:ING2E5A_3071"/>
<dbReference type="STRING" id="1642646.ING2E5A_3071"/>
<organism evidence="1 2">
    <name type="scientific">Petrimonas mucosa</name>
    <dbReference type="NCBI Taxonomy" id="1642646"/>
    <lineage>
        <taxon>Bacteria</taxon>
        <taxon>Pseudomonadati</taxon>
        <taxon>Bacteroidota</taxon>
        <taxon>Bacteroidia</taxon>
        <taxon>Bacteroidales</taxon>
        <taxon>Dysgonomonadaceae</taxon>
        <taxon>Petrimonas</taxon>
    </lineage>
</organism>
<reference evidence="1 2" key="1">
    <citation type="submission" date="2016-08" db="EMBL/GenBank/DDBJ databases">
        <authorList>
            <person name="Seilhamer J.J."/>
        </authorList>
    </citation>
    <scope>NUCLEOTIDE SEQUENCE [LARGE SCALE GENOMIC DNA]</scope>
    <source>
        <strain evidence="1">ING2-E5A</strain>
    </source>
</reference>
<keyword evidence="2" id="KW-1185">Reference proteome</keyword>
<dbReference type="RefSeq" id="WP_071138076.1">
    <property type="nucleotide sequence ID" value="NZ_JAQVII010000015.1"/>
</dbReference>
<dbReference type="Pfam" id="PF05258">
    <property type="entry name" value="DciA"/>
    <property type="match status" value="1"/>
</dbReference>
<dbReference type="EMBL" id="LT608328">
    <property type="protein sequence ID" value="SCM59862.1"/>
    <property type="molecule type" value="Genomic_DNA"/>
</dbReference>
<dbReference type="AlphaFoldDB" id="A0A1G4GBD5"/>
<dbReference type="InterPro" id="IPR007922">
    <property type="entry name" value="DciA-like"/>
</dbReference>
<sequence length="97" mass="11036">MDKKNAQPIATILSAFFDENPGLKSSMAEHRAVSAWRELLGEGVSHYTRNVYFRRNVLHVQLTSSVLRAELIMNKQNLIDKLNEHAGMDVVSDILFH</sequence>
<evidence type="ECO:0000313" key="2">
    <source>
        <dbReference type="Proteomes" id="UP000178485"/>
    </source>
</evidence>
<protein>
    <recommendedName>
        <fullName evidence="3">DUF721 domain-containing protein</fullName>
    </recommendedName>
</protein>
<name>A0A1G4GBD5_9BACT</name>
<dbReference type="Proteomes" id="UP000178485">
    <property type="component" value="Chromosome i"/>
</dbReference>
<evidence type="ECO:0008006" key="3">
    <source>
        <dbReference type="Google" id="ProtNLM"/>
    </source>
</evidence>
<proteinExistence type="predicted"/>
<dbReference type="PANTHER" id="PTHR36456:SF1">
    <property type="entry name" value="UPF0232 PROTEIN SCO3875"/>
    <property type="match status" value="1"/>
</dbReference>
<accession>A0A1G4GBD5</accession>
<evidence type="ECO:0000313" key="1">
    <source>
        <dbReference type="EMBL" id="SCM59862.1"/>
    </source>
</evidence>